<dbReference type="InterPro" id="IPR002068">
    <property type="entry name" value="A-crystallin/Hsp20_dom"/>
</dbReference>
<comment type="similarity">
    <text evidence="1 2">Belongs to the small heat shock protein (HSP20) family.</text>
</comment>
<dbReference type="CDD" id="cd06471">
    <property type="entry name" value="ACD_LpsHSP_like"/>
    <property type="match status" value="1"/>
</dbReference>
<evidence type="ECO:0000313" key="4">
    <source>
        <dbReference type="EMBL" id="MBB1124394.1"/>
    </source>
</evidence>
<protein>
    <submittedName>
        <fullName evidence="4">Hsp20/alpha crystallin family protein</fullName>
    </submittedName>
</protein>
<evidence type="ECO:0000256" key="1">
    <source>
        <dbReference type="PROSITE-ProRule" id="PRU00285"/>
    </source>
</evidence>
<feature type="domain" description="SHSP" evidence="3">
    <location>
        <begin position="28"/>
        <end position="143"/>
    </location>
</feature>
<evidence type="ECO:0000259" key="3">
    <source>
        <dbReference type="PROSITE" id="PS01031"/>
    </source>
</evidence>
<name>A0A839H3S0_9LACO</name>
<evidence type="ECO:0000256" key="2">
    <source>
        <dbReference type="RuleBase" id="RU003616"/>
    </source>
</evidence>
<evidence type="ECO:0000313" key="5">
    <source>
        <dbReference type="Proteomes" id="UP000547628"/>
    </source>
</evidence>
<sequence length="143" mass="16779">MANELQNRNNFFDNLMNMRNWMNDDFFSNLTPVADHMKTDVTEDDKGYTVKIDMPGFDKKDIHISYANNILTVTGHRDTFDDDADKEGNVLHSERRYGQMSRQYRLPDVNRKDVRAQYNDGVLTISLPKLNEKDDDENRIDID</sequence>
<dbReference type="EMBL" id="JACIVD010000074">
    <property type="protein sequence ID" value="MBB1124394.1"/>
    <property type="molecule type" value="Genomic_DNA"/>
</dbReference>
<dbReference type="InterPro" id="IPR031107">
    <property type="entry name" value="Small_HSP"/>
</dbReference>
<dbReference type="RefSeq" id="WP_182603290.1">
    <property type="nucleotide sequence ID" value="NZ_JACIVD010000074.1"/>
</dbReference>
<dbReference type="Pfam" id="PF00011">
    <property type="entry name" value="HSP20"/>
    <property type="match status" value="1"/>
</dbReference>
<accession>A0A839H3S0</accession>
<dbReference type="AlphaFoldDB" id="A0A839H3S0"/>
<comment type="caution">
    <text evidence="4">The sequence shown here is derived from an EMBL/GenBank/DDBJ whole genome shotgun (WGS) entry which is preliminary data.</text>
</comment>
<dbReference type="InterPro" id="IPR008978">
    <property type="entry name" value="HSP20-like_chaperone"/>
</dbReference>
<dbReference type="PROSITE" id="PS01031">
    <property type="entry name" value="SHSP"/>
    <property type="match status" value="1"/>
</dbReference>
<dbReference type="SUPFAM" id="SSF49764">
    <property type="entry name" value="HSP20-like chaperones"/>
    <property type="match status" value="1"/>
</dbReference>
<gene>
    <name evidence="4" type="ORF">H5S41_10630</name>
</gene>
<reference evidence="4 5" key="1">
    <citation type="submission" date="2020-07" db="EMBL/GenBank/DDBJ databases">
        <title>Description of Limosilactobacillus balticus sp. nov., Limosilactobacillus agrestis sp. nov., Limosilactobacillus albertensis sp. nov., Limosilactobacillus rudii sp. nov., Limosilactobacillus fastidiosus sp. nov., five novel Limosilactobacillus species isolated from the vertebrate gastrointestinal tract, and proposal of 6 subspecies of Limosilactobacillus reuteri adapted to the gastrointestinal tract of specific vertebrate hosts.</title>
        <authorList>
            <person name="Li F."/>
            <person name="Cheng C."/>
            <person name="Zheng J."/>
            <person name="Quevedo R.M."/>
            <person name="Li J."/>
            <person name="Roos S."/>
            <person name="Gaenzle M.G."/>
            <person name="Walter J."/>
        </authorList>
    </citation>
    <scope>NUCLEOTIDE SEQUENCE [LARGE SCALE GENOMIC DNA]</scope>
    <source>
        <strain evidence="4 5">Lr3000</strain>
    </source>
</reference>
<dbReference type="PANTHER" id="PTHR11527">
    <property type="entry name" value="HEAT-SHOCK PROTEIN 20 FAMILY MEMBER"/>
    <property type="match status" value="1"/>
</dbReference>
<proteinExistence type="inferred from homology"/>
<organism evidence="4 5">
    <name type="scientific">Limosilactobacillus albertensis</name>
    <dbReference type="NCBI Taxonomy" id="2759752"/>
    <lineage>
        <taxon>Bacteria</taxon>
        <taxon>Bacillati</taxon>
        <taxon>Bacillota</taxon>
        <taxon>Bacilli</taxon>
        <taxon>Lactobacillales</taxon>
        <taxon>Lactobacillaceae</taxon>
        <taxon>Limosilactobacillus</taxon>
    </lineage>
</organism>
<dbReference type="Proteomes" id="UP000547628">
    <property type="component" value="Unassembled WGS sequence"/>
</dbReference>
<dbReference type="Gene3D" id="2.60.40.790">
    <property type="match status" value="1"/>
</dbReference>